<keyword evidence="3 6" id="KW-0812">Transmembrane</keyword>
<feature type="transmembrane region" description="Helical" evidence="6">
    <location>
        <begin position="83"/>
        <end position="106"/>
    </location>
</feature>
<feature type="transmembrane region" description="Helical" evidence="6">
    <location>
        <begin position="46"/>
        <end position="63"/>
    </location>
</feature>
<comment type="subcellular location">
    <subcellularLocation>
        <location evidence="1">Cell membrane</location>
        <topology evidence="1">Multi-pass membrane protein</topology>
    </subcellularLocation>
</comment>
<dbReference type="RefSeq" id="WP_130418806.1">
    <property type="nucleotide sequence ID" value="NZ_SHKW01000001.1"/>
</dbReference>
<dbReference type="EMBL" id="SHKW01000001">
    <property type="protein sequence ID" value="RZU40786.1"/>
    <property type="molecule type" value="Genomic_DNA"/>
</dbReference>
<evidence type="ECO:0000256" key="4">
    <source>
        <dbReference type="ARBA" id="ARBA00022989"/>
    </source>
</evidence>
<evidence type="ECO:0000256" key="5">
    <source>
        <dbReference type="ARBA" id="ARBA00023136"/>
    </source>
</evidence>
<feature type="transmembrane region" description="Helical" evidence="6">
    <location>
        <begin position="195"/>
        <end position="217"/>
    </location>
</feature>
<organism evidence="7 8">
    <name type="scientific">Edaphobacter modestus</name>
    <dbReference type="NCBI Taxonomy" id="388466"/>
    <lineage>
        <taxon>Bacteria</taxon>
        <taxon>Pseudomonadati</taxon>
        <taxon>Acidobacteriota</taxon>
        <taxon>Terriglobia</taxon>
        <taxon>Terriglobales</taxon>
        <taxon>Acidobacteriaceae</taxon>
        <taxon>Edaphobacter</taxon>
    </lineage>
</organism>
<evidence type="ECO:0000256" key="1">
    <source>
        <dbReference type="ARBA" id="ARBA00004651"/>
    </source>
</evidence>
<dbReference type="Pfam" id="PF09678">
    <property type="entry name" value="Caa3_CtaG"/>
    <property type="match status" value="1"/>
</dbReference>
<evidence type="ECO:0000256" key="3">
    <source>
        <dbReference type="ARBA" id="ARBA00022692"/>
    </source>
</evidence>
<dbReference type="InterPro" id="IPR019108">
    <property type="entry name" value="Caa3_assmbl_CtaG-rel"/>
</dbReference>
<proteinExistence type="predicted"/>
<protein>
    <submittedName>
        <fullName evidence="7">Cytochrome c oxidase assembly factor CtaG</fullName>
    </submittedName>
</protein>
<dbReference type="GO" id="GO:0005886">
    <property type="term" value="C:plasma membrane"/>
    <property type="evidence" value="ECO:0007669"/>
    <property type="project" value="UniProtKB-SubCell"/>
</dbReference>
<dbReference type="AlphaFoldDB" id="A0A4V2G4G6"/>
<gene>
    <name evidence="7" type="ORF">BDD14_2266</name>
</gene>
<feature type="transmembrane region" description="Helical" evidence="6">
    <location>
        <begin position="12"/>
        <end position="34"/>
    </location>
</feature>
<feature type="transmembrane region" description="Helical" evidence="6">
    <location>
        <begin position="127"/>
        <end position="146"/>
    </location>
</feature>
<evidence type="ECO:0000313" key="7">
    <source>
        <dbReference type="EMBL" id="RZU40786.1"/>
    </source>
</evidence>
<comment type="caution">
    <text evidence="7">The sequence shown here is derived from an EMBL/GenBank/DDBJ whole genome shotgun (WGS) entry which is preliminary data.</text>
</comment>
<feature type="transmembrane region" description="Helical" evidence="6">
    <location>
        <begin position="246"/>
        <end position="268"/>
    </location>
</feature>
<name>A0A4V2G4G6_9BACT</name>
<feature type="transmembrane region" description="Helical" evidence="6">
    <location>
        <begin position="166"/>
        <end position="183"/>
    </location>
</feature>
<dbReference type="OrthoDB" id="9808789at2"/>
<keyword evidence="5 6" id="KW-0472">Membrane</keyword>
<evidence type="ECO:0000313" key="8">
    <source>
        <dbReference type="Proteomes" id="UP000292958"/>
    </source>
</evidence>
<keyword evidence="4 6" id="KW-1133">Transmembrane helix</keyword>
<accession>A0A4V2G4G6</accession>
<reference evidence="7 8" key="1">
    <citation type="submission" date="2019-02" db="EMBL/GenBank/DDBJ databases">
        <title>Genomic Encyclopedia of Archaeal and Bacterial Type Strains, Phase II (KMG-II): from individual species to whole genera.</title>
        <authorList>
            <person name="Goeker M."/>
        </authorList>
    </citation>
    <scope>NUCLEOTIDE SEQUENCE [LARGE SCALE GENOMIC DNA]</scope>
    <source>
        <strain evidence="7 8">DSM 18101</strain>
    </source>
</reference>
<keyword evidence="2" id="KW-1003">Cell membrane</keyword>
<evidence type="ECO:0000256" key="2">
    <source>
        <dbReference type="ARBA" id="ARBA00022475"/>
    </source>
</evidence>
<keyword evidence="8" id="KW-1185">Reference proteome</keyword>
<evidence type="ECO:0000256" key="6">
    <source>
        <dbReference type="SAM" id="Phobius"/>
    </source>
</evidence>
<dbReference type="Proteomes" id="UP000292958">
    <property type="component" value="Unassembled WGS sequence"/>
</dbReference>
<sequence length="295" mass="33510">MPPEYRAIFDDWSPPLFLTTAVILTAVVYLRGWLAIRKTRPSLFPSWRLISLLLGLAILWISISSPLDGFADALLSAHMVEHLLLMSFVPPLLLLGYPTVPLLRGLPRILIASVLGPMLRRKALRRLGHTLTTPVVAWLAMNLIFLGWHVPAAYNYALEHEHWHEFEHICFLGTSILFWWPLIRPWPTSAGNQGWYMLPYLALADIVNSALSAFLAFCDRPVYSYYLEQPNPFHISPLSDQVVGAVIMWVIGSMVFLIPIVAVTIRLLRQETRRREPISRPDSESLLKKRLGATS</sequence>